<evidence type="ECO:0000313" key="3">
    <source>
        <dbReference type="Proteomes" id="UP000469440"/>
    </source>
</evidence>
<sequence>MKSITISRMEGIYAICEDENQKYYAIEISELPQGASAGDVLIVDDTEGTLTIDREATLAKKKKKK</sequence>
<dbReference type="Proteomes" id="UP000469440">
    <property type="component" value="Unassembled WGS sequence"/>
</dbReference>
<protein>
    <submittedName>
        <fullName evidence="2">DUF3006 domain-containing protein</fullName>
    </submittedName>
</protein>
<dbReference type="EMBL" id="CP060286">
    <property type="protein sequence ID" value="QNK41088.1"/>
    <property type="molecule type" value="Genomic_DNA"/>
</dbReference>
<reference evidence="2 4" key="2">
    <citation type="submission" date="2020-08" db="EMBL/GenBank/DDBJ databases">
        <title>The isolate Caproiciproducens sp. 7D4C2 produces n-caproate at mildly acidic conditions from hexoses: genome and rBOX comparison with related strains and chain-elongating bacteria.</title>
        <authorList>
            <person name="Esquivel-Elizondo S."/>
            <person name="Bagci C."/>
            <person name="Temovska M."/>
            <person name="Jeon B.S."/>
            <person name="Bessarab I."/>
            <person name="Williams R.B.H."/>
            <person name="Huson D.H."/>
            <person name="Angenent L.T."/>
        </authorList>
    </citation>
    <scope>NUCLEOTIDE SEQUENCE [LARGE SCALE GENOMIC DNA]</scope>
    <source>
        <strain evidence="2 4">7D4C2</strain>
    </source>
</reference>
<name>A0A6N8I1Q6_9FIRM</name>
<accession>A0A7G8TBU7</accession>
<dbReference type="OrthoDB" id="164847at2"/>
<evidence type="ECO:0000313" key="4">
    <source>
        <dbReference type="Proteomes" id="UP000515909"/>
    </source>
</evidence>
<organism evidence="1 3">
    <name type="scientific">Caproicibacter fermentans</name>
    <dbReference type="NCBI Taxonomy" id="2576756"/>
    <lineage>
        <taxon>Bacteria</taxon>
        <taxon>Bacillati</taxon>
        <taxon>Bacillota</taxon>
        <taxon>Clostridia</taxon>
        <taxon>Eubacteriales</taxon>
        <taxon>Acutalibacteraceae</taxon>
        <taxon>Caproicibacter</taxon>
    </lineage>
</organism>
<dbReference type="Proteomes" id="UP000515909">
    <property type="component" value="Chromosome"/>
</dbReference>
<proteinExistence type="predicted"/>
<reference evidence="1 3" key="1">
    <citation type="submission" date="2019-09" db="EMBL/GenBank/DDBJ databases">
        <title>Genome sequence of Clostridium sp. EA1.</title>
        <authorList>
            <person name="Poehlein A."/>
            <person name="Bengelsdorf F.R."/>
            <person name="Daniel R."/>
        </authorList>
    </citation>
    <scope>NUCLEOTIDE SEQUENCE [LARGE SCALE GENOMIC DNA]</scope>
    <source>
        <strain evidence="1 3">EA1</strain>
    </source>
</reference>
<accession>A0A6N8I1Q6</accession>
<dbReference type="EMBL" id="VWXL01000077">
    <property type="protein sequence ID" value="MVB11848.1"/>
    <property type="molecule type" value="Genomic_DNA"/>
</dbReference>
<evidence type="ECO:0000313" key="1">
    <source>
        <dbReference type="EMBL" id="MVB11848.1"/>
    </source>
</evidence>
<dbReference type="AlphaFoldDB" id="A0A6N8I1Q6"/>
<keyword evidence="3" id="KW-1185">Reference proteome</keyword>
<dbReference type="InterPro" id="IPR021377">
    <property type="entry name" value="DUF3006"/>
</dbReference>
<evidence type="ECO:0000313" key="2">
    <source>
        <dbReference type="EMBL" id="QNK41088.1"/>
    </source>
</evidence>
<gene>
    <name evidence="1" type="ORF">CAFE_25760</name>
    <name evidence="2" type="ORF">HCR03_01885</name>
</gene>
<dbReference type="KEGG" id="cfem:HCR03_01885"/>
<dbReference type="RefSeq" id="WP_066648396.1">
    <property type="nucleotide sequence ID" value="NZ_CP060286.1"/>
</dbReference>
<dbReference type="Pfam" id="PF11213">
    <property type="entry name" value="DUF3006"/>
    <property type="match status" value="1"/>
</dbReference>